<reference evidence="1 2" key="1">
    <citation type="journal article" date="2023" name="G3 (Bethesda)">
        <title>A chromosome-length genome assembly and annotation of blackberry (Rubus argutus, cv. 'Hillquist').</title>
        <authorList>
            <person name="Bruna T."/>
            <person name="Aryal R."/>
            <person name="Dudchenko O."/>
            <person name="Sargent D.J."/>
            <person name="Mead D."/>
            <person name="Buti M."/>
            <person name="Cavallini A."/>
            <person name="Hytonen T."/>
            <person name="Andres J."/>
            <person name="Pham M."/>
            <person name="Weisz D."/>
            <person name="Mascagni F."/>
            <person name="Usai G."/>
            <person name="Natali L."/>
            <person name="Bassil N."/>
            <person name="Fernandez G.E."/>
            <person name="Lomsadze A."/>
            <person name="Armour M."/>
            <person name="Olukolu B."/>
            <person name="Poorten T."/>
            <person name="Britton C."/>
            <person name="Davik J."/>
            <person name="Ashrafi H."/>
            <person name="Aiden E.L."/>
            <person name="Borodovsky M."/>
            <person name="Worthington M."/>
        </authorList>
    </citation>
    <scope>NUCLEOTIDE SEQUENCE [LARGE SCALE GENOMIC DNA]</scope>
    <source>
        <strain evidence="1">PI 553951</strain>
    </source>
</reference>
<name>A0AAW1YP86_RUBAR</name>
<accession>A0AAW1YP86</accession>
<comment type="caution">
    <text evidence="1">The sequence shown here is derived from an EMBL/GenBank/DDBJ whole genome shotgun (WGS) entry which is preliminary data.</text>
</comment>
<gene>
    <name evidence="1" type="ORF">M0R45_005907</name>
</gene>
<sequence>MRHGFDFLGLAESRSIVQRLAESSDGALGGTAEAGHHGLGSSCSGDGFGIDGGAADLGSSLCFRILGRLLREGREHGLAWLRLGTDWVIGRGRVLFQVGLGKATGFKCELKELALMDGEVWVDDLGIDVDLGKEHGYWVLGGIADGGGLGLIKGAAGCVV</sequence>
<keyword evidence="2" id="KW-1185">Reference proteome</keyword>
<protein>
    <submittedName>
        <fullName evidence="1">Uncharacterized protein</fullName>
    </submittedName>
</protein>
<evidence type="ECO:0000313" key="1">
    <source>
        <dbReference type="EMBL" id="KAK9950414.1"/>
    </source>
</evidence>
<dbReference type="EMBL" id="JBEDUW010000001">
    <property type="protein sequence ID" value="KAK9950414.1"/>
    <property type="molecule type" value="Genomic_DNA"/>
</dbReference>
<evidence type="ECO:0000313" key="2">
    <source>
        <dbReference type="Proteomes" id="UP001457282"/>
    </source>
</evidence>
<dbReference type="AlphaFoldDB" id="A0AAW1YP86"/>
<organism evidence="1 2">
    <name type="scientific">Rubus argutus</name>
    <name type="common">Southern blackberry</name>
    <dbReference type="NCBI Taxonomy" id="59490"/>
    <lineage>
        <taxon>Eukaryota</taxon>
        <taxon>Viridiplantae</taxon>
        <taxon>Streptophyta</taxon>
        <taxon>Embryophyta</taxon>
        <taxon>Tracheophyta</taxon>
        <taxon>Spermatophyta</taxon>
        <taxon>Magnoliopsida</taxon>
        <taxon>eudicotyledons</taxon>
        <taxon>Gunneridae</taxon>
        <taxon>Pentapetalae</taxon>
        <taxon>rosids</taxon>
        <taxon>fabids</taxon>
        <taxon>Rosales</taxon>
        <taxon>Rosaceae</taxon>
        <taxon>Rosoideae</taxon>
        <taxon>Rosoideae incertae sedis</taxon>
        <taxon>Rubus</taxon>
    </lineage>
</organism>
<dbReference type="Proteomes" id="UP001457282">
    <property type="component" value="Unassembled WGS sequence"/>
</dbReference>
<proteinExistence type="predicted"/>